<gene>
    <name evidence="1" type="ORF">UFOVP365_8</name>
</gene>
<name>A0A6J7X2I1_9CAUD</name>
<evidence type="ECO:0000313" key="1">
    <source>
        <dbReference type="EMBL" id="CAB5222504.1"/>
    </source>
</evidence>
<organism evidence="1">
    <name type="scientific">uncultured Caudovirales phage</name>
    <dbReference type="NCBI Taxonomy" id="2100421"/>
    <lineage>
        <taxon>Viruses</taxon>
        <taxon>Duplodnaviria</taxon>
        <taxon>Heunggongvirae</taxon>
        <taxon>Uroviricota</taxon>
        <taxon>Caudoviricetes</taxon>
        <taxon>Peduoviridae</taxon>
        <taxon>Maltschvirus</taxon>
        <taxon>Maltschvirus maltsch</taxon>
    </lineage>
</organism>
<proteinExistence type="predicted"/>
<accession>A0A6J7X2I1</accession>
<dbReference type="EMBL" id="LR798309">
    <property type="protein sequence ID" value="CAB5222504.1"/>
    <property type="molecule type" value="Genomic_DNA"/>
</dbReference>
<sequence length="332" mass="36090">MVVDRENGIIRGVKVLGLVSDNGRQYLPSAVKAAQKMYEGVKVNIDHPAHADDSRSATDRFGKLINIHFVEGEGLYGDLEFLTTHPMAARICEAAERMPDAFGLSHNAQGEGDEKDGIFVVSKIVEVRHVDVVADPATTKSLSESIKKEPAMAMEPEKKMEADMVPEPKKTMEADNAEFGAKAAEIIGGEGDTSSKVKALVELVDAMYGQSDKTAVDEEEIPVEDPSEEVVDKKAMEGDGYEVDAKKKEEKSDKKSMESRAYVAKLVHEAGITLTESLVSDLALLPKDAVQRQIRRIALAQKSSKPKSSGYIAPIAESKIPAGSDMFAWLRS</sequence>
<protein>
    <submittedName>
        <fullName evidence="1">Uncharacterized protein</fullName>
    </submittedName>
</protein>
<reference evidence="1" key="1">
    <citation type="submission" date="2020-05" db="EMBL/GenBank/DDBJ databases">
        <authorList>
            <person name="Chiriac C."/>
            <person name="Salcher M."/>
            <person name="Ghai R."/>
            <person name="Kavagutti S V."/>
        </authorList>
    </citation>
    <scope>NUCLEOTIDE SEQUENCE</scope>
</reference>